<evidence type="ECO:0000256" key="5">
    <source>
        <dbReference type="ARBA" id="ARBA00023136"/>
    </source>
</evidence>
<keyword evidence="4" id="KW-1133">Transmembrane helix</keyword>
<name>A0A3Q7GDI8_SOLLC</name>
<dbReference type="GO" id="GO:0016020">
    <property type="term" value="C:membrane"/>
    <property type="evidence" value="ECO:0007669"/>
    <property type="project" value="UniProtKB-SubCell"/>
</dbReference>
<evidence type="ECO:0000256" key="1">
    <source>
        <dbReference type="ARBA" id="ARBA00004370"/>
    </source>
</evidence>
<evidence type="ECO:0000256" key="2">
    <source>
        <dbReference type="ARBA" id="ARBA00009074"/>
    </source>
</evidence>
<reference evidence="6" key="1">
    <citation type="journal article" date="2012" name="Nature">
        <title>The tomato genome sequence provides insights into fleshy fruit evolution.</title>
        <authorList>
            <consortium name="Tomato Genome Consortium"/>
        </authorList>
    </citation>
    <scope>NUCLEOTIDE SEQUENCE [LARGE SCALE GENOMIC DNA]</scope>
    <source>
        <strain evidence="6">cv. Heinz 1706</strain>
    </source>
</reference>
<dbReference type="STRING" id="4081.A0A3Q7GDI8"/>
<dbReference type="Gramene" id="Solyc05g014633.1.1">
    <property type="protein sequence ID" value="Solyc05g014633.1.1"/>
    <property type="gene ID" value="Solyc05g014633.1"/>
</dbReference>
<dbReference type="InParanoid" id="A0A3Q7GDI8"/>
<evidence type="ECO:0000313" key="7">
    <source>
        <dbReference type="Proteomes" id="UP000004994"/>
    </source>
</evidence>
<dbReference type="InterPro" id="IPR007749">
    <property type="entry name" value="DUF677"/>
</dbReference>
<reference evidence="6" key="2">
    <citation type="submission" date="2019-01" db="UniProtKB">
        <authorList>
            <consortium name="EnsemblPlants"/>
        </authorList>
    </citation>
    <scope>IDENTIFICATION</scope>
    <source>
        <strain evidence="6">cv. Heinz 1706</strain>
    </source>
</reference>
<organism evidence="6">
    <name type="scientific">Solanum lycopersicum</name>
    <name type="common">Tomato</name>
    <name type="synonym">Lycopersicon esculentum</name>
    <dbReference type="NCBI Taxonomy" id="4081"/>
    <lineage>
        <taxon>Eukaryota</taxon>
        <taxon>Viridiplantae</taxon>
        <taxon>Streptophyta</taxon>
        <taxon>Embryophyta</taxon>
        <taxon>Tracheophyta</taxon>
        <taxon>Spermatophyta</taxon>
        <taxon>Magnoliopsida</taxon>
        <taxon>eudicotyledons</taxon>
        <taxon>Gunneridae</taxon>
        <taxon>Pentapetalae</taxon>
        <taxon>asterids</taxon>
        <taxon>lamiids</taxon>
        <taxon>Solanales</taxon>
        <taxon>Solanaceae</taxon>
        <taxon>Solanoideae</taxon>
        <taxon>Solaneae</taxon>
        <taxon>Solanum</taxon>
        <taxon>Solanum subgen. Lycopersicon</taxon>
    </lineage>
</organism>
<protein>
    <submittedName>
        <fullName evidence="6">Uncharacterized protein</fullName>
    </submittedName>
</protein>
<accession>A0A3Q7GDI8</accession>
<dbReference type="EnsemblPlants" id="Solyc05g014633.1.1">
    <property type="protein sequence ID" value="Solyc05g014633.1.1"/>
    <property type="gene ID" value="Solyc05g014633.1"/>
</dbReference>
<evidence type="ECO:0000313" key="6">
    <source>
        <dbReference type="EnsemblPlants" id="Solyc05g014633.1.1"/>
    </source>
</evidence>
<proteinExistence type="inferred from homology"/>
<comment type="subcellular location">
    <subcellularLocation>
        <location evidence="1">Membrane</location>
    </subcellularLocation>
</comment>
<sequence>MFLIITKNLICTHYLISEKKQEKEEDTYNTLQFQAYVSLMIHLLTRGVKLDNKGDALLVLAMSKLTNRDYIGNYLPKDIQQLYHFNDLKRKVGLNGIDTLRLYEELKNFRAAGDPFTEEFIQIFQSVYRQQMLMRDKRLKYIHAWRKVKTLD</sequence>
<dbReference type="AlphaFoldDB" id="A0A3Q7GDI8"/>
<keyword evidence="3" id="KW-0812">Transmembrane</keyword>
<keyword evidence="5" id="KW-0472">Membrane</keyword>
<keyword evidence="7" id="KW-1185">Reference proteome</keyword>
<evidence type="ECO:0000256" key="3">
    <source>
        <dbReference type="ARBA" id="ARBA00022692"/>
    </source>
</evidence>
<dbReference type="Pfam" id="PF05055">
    <property type="entry name" value="DUF677"/>
    <property type="match status" value="1"/>
</dbReference>
<dbReference type="SMR" id="A0A3Q7GDI8"/>
<dbReference type="Proteomes" id="UP000004994">
    <property type="component" value="Chromosome 5"/>
</dbReference>
<comment type="similarity">
    <text evidence="2">Belongs to the UPF0496 family.</text>
</comment>
<evidence type="ECO:0000256" key="4">
    <source>
        <dbReference type="ARBA" id="ARBA00022989"/>
    </source>
</evidence>